<dbReference type="Pfam" id="PF00975">
    <property type="entry name" value="Thioesterase"/>
    <property type="match status" value="1"/>
</dbReference>
<dbReference type="SMART" id="SM00823">
    <property type="entry name" value="PKS_PP"/>
    <property type="match status" value="2"/>
</dbReference>
<evidence type="ECO:0000256" key="3">
    <source>
        <dbReference type="ARBA" id="ARBA00022450"/>
    </source>
</evidence>
<dbReference type="NCBIfam" id="TIGR01733">
    <property type="entry name" value="AA-adenyl-dom"/>
    <property type="match status" value="1"/>
</dbReference>
<dbReference type="HOGENOM" id="CLU_000022_2_13_11"/>
<evidence type="ECO:0000256" key="1">
    <source>
        <dbReference type="ARBA" id="ARBA00001957"/>
    </source>
</evidence>
<dbReference type="Gene3D" id="2.30.38.10">
    <property type="entry name" value="Luciferase, Domain 3"/>
    <property type="match status" value="1"/>
</dbReference>
<organism evidence="9 11">
    <name type="scientific">Clavibacter michiganensis subsp. insidiosus</name>
    <dbReference type="NCBI Taxonomy" id="33014"/>
    <lineage>
        <taxon>Bacteria</taxon>
        <taxon>Bacillati</taxon>
        <taxon>Actinomycetota</taxon>
        <taxon>Actinomycetes</taxon>
        <taxon>Micrococcales</taxon>
        <taxon>Microbacteriaceae</taxon>
        <taxon>Clavibacter</taxon>
    </lineage>
</organism>
<keyword evidence="6" id="KW-0443">Lipid metabolism</keyword>
<dbReference type="Proteomes" id="UP000266634">
    <property type="component" value="Unassembled WGS sequence"/>
</dbReference>
<comment type="similarity">
    <text evidence="2">Belongs to the ATP-dependent AMP-binding enzyme family.</text>
</comment>
<dbReference type="InterPro" id="IPR025110">
    <property type="entry name" value="AMP-bd_C"/>
</dbReference>
<dbReference type="InterPro" id="IPR036736">
    <property type="entry name" value="ACP-like_sf"/>
</dbReference>
<dbReference type="GO" id="GO:0008610">
    <property type="term" value="P:lipid biosynthetic process"/>
    <property type="evidence" value="ECO:0007669"/>
    <property type="project" value="InterPro"/>
</dbReference>
<dbReference type="InterPro" id="IPR023213">
    <property type="entry name" value="CAT-like_dom_sf"/>
</dbReference>
<dbReference type="EMBL" id="CP011046">
    <property type="protein sequence ID" value="AJW80731.1"/>
    <property type="molecule type" value="Genomic_DNA"/>
</dbReference>
<evidence type="ECO:0000256" key="6">
    <source>
        <dbReference type="ARBA" id="ARBA00023098"/>
    </source>
</evidence>
<dbReference type="InterPro" id="IPR045851">
    <property type="entry name" value="AMP-bd_C_sf"/>
</dbReference>
<dbReference type="CDD" id="cd05931">
    <property type="entry name" value="FAAL"/>
    <property type="match status" value="1"/>
</dbReference>
<dbReference type="Gene3D" id="1.10.1200.10">
    <property type="entry name" value="ACP-like"/>
    <property type="match status" value="2"/>
</dbReference>
<evidence type="ECO:0000313" key="11">
    <source>
        <dbReference type="Proteomes" id="UP000032604"/>
    </source>
</evidence>
<dbReference type="Pfam" id="PF00501">
    <property type="entry name" value="AMP-binding"/>
    <property type="match status" value="2"/>
</dbReference>
<dbReference type="SUPFAM" id="SSF47336">
    <property type="entry name" value="ACP-like"/>
    <property type="match status" value="2"/>
</dbReference>
<evidence type="ECO:0000313" key="10">
    <source>
        <dbReference type="EMBL" id="RIJ45103.1"/>
    </source>
</evidence>
<proteinExistence type="inferred from homology"/>
<evidence type="ECO:0000313" key="12">
    <source>
        <dbReference type="Proteomes" id="UP000266634"/>
    </source>
</evidence>
<evidence type="ECO:0000256" key="5">
    <source>
        <dbReference type="ARBA" id="ARBA00022832"/>
    </source>
</evidence>
<keyword evidence="3" id="KW-0596">Phosphopantetheine</keyword>
<dbReference type="GO" id="GO:0071766">
    <property type="term" value="P:Actinobacterium-type cell wall biogenesis"/>
    <property type="evidence" value="ECO:0007669"/>
    <property type="project" value="UniProtKB-ARBA"/>
</dbReference>
<dbReference type="PROSITE" id="PS00012">
    <property type="entry name" value="PHOSPHOPANTETHEINE"/>
    <property type="match status" value="1"/>
</dbReference>
<dbReference type="PROSITE" id="PS50075">
    <property type="entry name" value="CARRIER"/>
    <property type="match status" value="2"/>
</dbReference>
<evidence type="ECO:0000256" key="2">
    <source>
        <dbReference type="ARBA" id="ARBA00006432"/>
    </source>
</evidence>
<evidence type="ECO:0000313" key="9">
    <source>
        <dbReference type="EMBL" id="AJW80731.1"/>
    </source>
</evidence>
<dbReference type="InterPro" id="IPR042099">
    <property type="entry name" value="ANL_N_sf"/>
</dbReference>
<dbReference type="GO" id="GO:0044550">
    <property type="term" value="P:secondary metabolite biosynthetic process"/>
    <property type="evidence" value="ECO:0007669"/>
    <property type="project" value="TreeGrafter"/>
</dbReference>
<dbReference type="GO" id="GO:0003824">
    <property type="term" value="F:catalytic activity"/>
    <property type="evidence" value="ECO:0007669"/>
    <property type="project" value="InterPro"/>
</dbReference>
<dbReference type="InterPro" id="IPR001031">
    <property type="entry name" value="Thioesterase"/>
</dbReference>
<gene>
    <name evidence="10" type="ORF">DZF93_00230</name>
    <name evidence="9" type="ORF">VO01_15970</name>
</gene>
<dbReference type="Gene3D" id="3.40.50.980">
    <property type="match status" value="2"/>
</dbReference>
<dbReference type="FunFam" id="3.40.50.980:FF:000001">
    <property type="entry name" value="Non-ribosomal peptide synthetase"/>
    <property type="match status" value="1"/>
</dbReference>
<dbReference type="InterPro" id="IPR029058">
    <property type="entry name" value="AB_hydrolase_fold"/>
</dbReference>
<keyword evidence="5" id="KW-0276">Fatty acid metabolism</keyword>
<dbReference type="PATRIC" id="fig|33014.5.peg.3307"/>
<dbReference type="InterPro" id="IPR000873">
    <property type="entry name" value="AMP-dep_synth/lig_dom"/>
</dbReference>
<dbReference type="InterPro" id="IPR001242">
    <property type="entry name" value="Condensation_dom"/>
</dbReference>
<dbReference type="PANTHER" id="PTHR45527:SF1">
    <property type="entry name" value="FATTY ACID SYNTHASE"/>
    <property type="match status" value="1"/>
</dbReference>
<feature type="region of interest" description="Disordered" evidence="7">
    <location>
        <begin position="335"/>
        <end position="359"/>
    </location>
</feature>
<feature type="domain" description="Carrier" evidence="8">
    <location>
        <begin position="1658"/>
        <end position="1732"/>
    </location>
</feature>
<protein>
    <submittedName>
        <fullName evidence="10">Non-ribosomal peptide synthetase</fullName>
    </submittedName>
</protein>
<dbReference type="CDD" id="cd19531">
    <property type="entry name" value="LCL_NRPS-like"/>
    <property type="match status" value="1"/>
</dbReference>
<evidence type="ECO:0000259" key="8">
    <source>
        <dbReference type="PROSITE" id="PS50075"/>
    </source>
</evidence>
<dbReference type="FunFam" id="1.10.1200.10:FF:000005">
    <property type="entry name" value="Nonribosomal peptide synthetase 1"/>
    <property type="match status" value="1"/>
</dbReference>
<keyword evidence="9" id="KW-0614">Plasmid</keyword>
<dbReference type="GO" id="GO:0031177">
    <property type="term" value="F:phosphopantetheine binding"/>
    <property type="evidence" value="ECO:0007669"/>
    <property type="project" value="InterPro"/>
</dbReference>
<dbReference type="KEGG" id="cmh:VO01_15970"/>
<dbReference type="CDD" id="cd05930">
    <property type="entry name" value="A_NRPS"/>
    <property type="match status" value="1"/>
</dbReference>
<keyword evidence="4" id="KW-0597">Phosphoprotein</keyword>
<dbReference type="GO" id="GO:0043041">
    <property type="term" value="P:amino acid activation for nonribosomal peptide biosynthetic process"/>
    <property type="evidence" value="ECO:0007669"/>
    <property type="project" value="TreeGrafter"/>
</dbReference>
<geneLocation type="plasmid" evidence="9 11">
    <name>pCI3</name>
</geneLocation>
<dbReference type="EMBL" id="QWEA01000002">
    <property type="protein sequence ID" value="RIJ45103.1"/>
    <property type="molecule type" value="Genomic_DNA"/>
</dbReference>
<dbReference type="InterPro" id="IPR020806">
    <property type="entry name" value="PKS_PP-bd"/>
</dbReference>
<evidence type="ECO:0000256" key="4">
    <source>
        <dbReference type="ARBA" id="ARBA00022553"/>
    </source>
</evidence>
<dbReference type="FunFam" id="3.40.50.12780:FF:000013">
    <property type="entry name" value="Long-chain-fatty-acid--AMP ligase FadD32"/>
    <property type="match status" value="1"/>
</dbReference>
<dbReference type="Gene3D" id="3.30.300.30">
    <property type="match status" value="2"/>
</dbReference>
<accession>A0A0D5CM66</accession>
<dbReference type="InterPro" id="IPR020845">
    <property type="entry name" value="AMP-binding_CS"/>
</dbReference>
<sequence>MVTHQPFTSIVDVLFQHDSEKHEEDALIYLIDGETREDRLTFGQLAAKVRKVAGKLRARGAEGERVLILLPSGPDFIVAFLGCLAAGAIAVPLYPPKKSDKTGRIESVVSDCAPRFALISPSYSDSIGTRLAEIRSSRALEVLDVTADDVDSAFQARQSNPDDVAFLQYTSGSTGSPKGVMVTHGGIVANQKMMAEAFASDKNTVVLSWLPLYHDMGLIGGVLHPLWLGRPLVLMRPNHFLQKPARWLQAISRYRATISGAPNSAYETCSESVSPADVEGLDLSCWKIAFDGAEPVRPATISRFTERFAEAGLSADALLPCYGLAEATLLVSGTRTEPKHAARTPPRLRTDSAASSGGLPRGSVVRIVDPATALPLGEGEEGEIWVAGPHIAAGYWSDPASTARTFRASIADDAREFLRTGDLGVIWAEQLFVTGRLKDVVIIGGVNHHPQDIEKSVEETSDALRVAGGAAFSVDSAGPGDAESVVIVHELRRDAAEHDDVTALPRRIRDAVTRVHGVDVHAVVLVDTGAVPRTSSGKVRRSAAREMFLSQAFTPRASWRRATDPSRFEGMTARDGDDQLSTWDAWLHAEISHVIGPDAGPISDDESLITQGIDSIAALMIRNSIEDRTGIELPLDFILRGPSIRDISERITHAEDGGRPRNVTQGERPVGATDEFPLSAGQKSLWFLHQLEPTSSAYNMVLGARLARPLDIPAFENAMRAVIRRHGALRTNYMGRDGTPFQREHAEATFELDVVDLGSADRGDVVERMRARAREPFDLEHGRLVRVSLFRADDGEQHLLLGAHHLVGDMWSFSILLREIGETYTAAQEAKPIAVQDTPAPYSSFVARQSNALSGPKGKAEIAWWVEHLRGMPPVLELPTDFERPSRQRFVGSSVHFEITERLSSAIRARAKQLGCTANAVLLSGYRLLLHIVSAQDRFVIGMPASGRTHTEHEVTVGYFVNVVPVRSEFDPAIAIDAFIRCTAEEIIDSLSHQDVPLSVVVDEMQLQRDSSRSPLFQVTYTLERTPETPELAELALGRPGARVTIGALELEAVELPQQEGQFDVDLSVVDADGPFSGAFNFNSEIFSASTIRRWSDLYLELLDGIVGAHEATALDVYLDAMSRRAGDACPWNASIERAPSAEGPLLLVPAAISAQCRERPDAEALVAGAVRMTYGELGQRASDLAFTLSRNGVGPDVPVILLTDKSAEAIVGVVGILQAGGAYVPVDVNQPDARKRQIIRDSQAQVIVVPTRLVHAAEAVAGTDTVVLSVSIDGTSPRHPFDPPHLAEGHLAYITYTSGSTGVPKGVAVSHGNLSNMLRAWQQAYPLDASLVHLQMASISFDVFTGDLVKALCHGGRLVLCTREDVMDPARLQALVVSEGVNFADFVPSVMRAYAEHAHETDASLPDFKVVVVGSDTWYGAEYAKYRELFGPGTRLVNAYGVTEATIDSTFFESRGHITEEASVPIGTPFAGVRAYVLDQWLAPVVPGTSGELYIGGAGVALGYHGNAGLTAEMFLPDPFGEPGSRMYRTGDRAKLRTDGNIEFLGRMDFQIKLNGHRLEPGEVESKILELPSVRETVAVVLEGDHGQKTLVAYLSAVEGQTVDPRDVRRHLAGDLPDYMVPRHIEVLERLPLSANGKIDRSALPAPAIEASPVGSSPMGPAEEILAEAFCAVLNMTRVGRDDGFFELGGDSIMCMQVVAQARRRGLALTVGDVYQYQTIRRLALGTQLATGSRQEKGSTERTLAVDRSTPAAVAASVDETGWVAAQDVLVPLRVDGSATPLFFVHPAGGGIHDYLAIASDPHVSRTFYAFQDPELTGGRPISDVRELAALYLSEARKIQPGGALNLGGWSLGGRIAAEMARQEEAGGQEVRSLILLDSDRYSLPDEAESTADEGSALLAIIRGITRASGIQISMSESRFLSLPGTEQLSVVVEMAIASNMLGPSAGPEVARLRTRILQRHLLMAPTVDVPELRTTVTLLKAMDAPPHPAGLDLGWRSAATGPFTVVGVPGTHQTMVRPPHSTTVAIEIEHAIQAVERAQNGVRAHVA</sequence>
<dbReference type="RefSeq" id="WP_045530997.1">
    <property type="nucleotide sequence ID" value="NZ_CP011046.1"/>
</dbReference>
<dbReference type="InterPro" id="IPR010071">
    <property type="entry name" value="AA_adenyl_dom"/>
</dbReference>
<comment type="cofactor">
    <cofactor evidence="1">
        <name>pantetheine 4'-phosphate</name>
        <dbReference type="ChEBI" id="CHEBI:47942"/>
    </cofactor>
</comment>
<dbReference type="OrthoDB" id="2472181at2"/>
<dbReference type="GO" id="GO:0006631">
    <property type="term" value="P:fatty acid metabolic process"/>
    <property type="evidence" value="ECO:0007669"/>
    <property type="project" value="UniProtKB-KW"/>
</dbReference>
<dbReference type="GO" id="GO:0005737">
    <property type="term" value="C:cytoplasm"/>
    <property type="evidence" value="ECO:0007669"/>
    <property type="project" value="TreeGrafter"/>
</dbReference>
<dbReference type="PANTHER" id="PTHR45527">
    <property type="entry name" value="NONRIBOSOMAL PEPTIDE SYNTHETASE"/>
    <property type="match status" value="1"/>
</dbReference>
<dbReference type="InterPro" id="IPR006162">
    <property type="entry name" value="Ppantetheine_attach_site"/>
</dbReference>
<dbReference type="Pfam" id="PF13193">
    <property type="entry name" value="AMP-binding_C"/>
    <property type="match status" value="1"/>
</dbReference>
<dbReference type="Gene3D" id="3.40.50.12780">
    <property type="entry name" value="N-terminal domain of ligase-like"/>
    <property type="match status" value="1"/>
</dbReference>
<reference evidence="9 11" key="1">
    <citation type="journal article" date="2015" name="Genome Announc.">
        <title>Complete Genome Sequence of Clavibacter michiganensis subsp. insidiosus R1-1 Using PacBio Single-Molecule Real-Time Technology.</title>
        <authorList>
            <person name="Lu Y."/>
            <person name="Samac D.A."/>
            <person name="Glazebrook J."/>
            <person name="Ishimaru C.A."/>
        </authorList>
    </citation>
    <scope>NUCLEOTIDE SEQUENCE [LARGE SCALE GENOMIC DNA]</scope>
    <source>
        <strain evidence="9 11">R1-1</strain>
        <plasmid evidence="9 11">pCI3</plasmid>
    </source>
</reference>
<evidence type="ECO:0000256" key="7">
    <source>
        <dbReference type="SAM" id="MobiDB-lite"/>
    </source>
</evidence>
<dbReference type="SUPFAM" id="SSF53474">
    <property type="entry name" value="alpha/beta-Hydrolases"/>
    <property type="match status" value="1"/>
</dbReference>
<name>A0A0D5CM66_9MICO</name>
<dbReference type="SUPFAM" id="SSF52777">
    <property type="entry name" value="CoA-dependent acyltransferases"/>
    <property type="match status" value="2"/>
</dbReference>
<dbReference type="PROSITE" id="PS00455">
    <property type="entry name" value="AMP_BINDING"/>
    <property type="match status" value="2"/>
</dbReference>
<dbReference type="Proteomes" id="UP000032604">
    <property type="component" value="Plasmid pCI3"/>
</dbReference>
<feature type="domain" description="Carrier" evidence="8">
    <location>
        <begin position="578"/>
        <end position="655"/>
    </location>
</feature>
<dbReference type="Pfam" id="PF23024">
    <property type="entry name" value="AMP-dom_DIP2-like"/>
    <property type="match status" value="1"/>
</dbReference>
<reference evidence="10 12" key="2">
    <citation type="submission" date="2018-08" db="EMBL/GenBank/DDBJ databases">
        <title>Genome Sequence of Clavibacter michiganensis Subspecies type strains, and the Atypical Peach-Colored Strains Isolated from Tomato.</title>
        <authorList>
            <person name="Osdaghi E."/>
            <person name="Portier P."/>
            <person name="Briand M."/>
            <person name="Jacques M.-A."/>
        </authorList>
    </citation>
    <scope>NUCLEOTIDE SEQUENCE [LARGE SCALE GENOMIC DNA]</scope>
    <source>
        <strain evidence="10 12">CFBP 6488</strain>
    </source>
</reference>
<dbReference type="SUPFAM" id="SSF56801">
    <property type="entry name" value="Acetyl-CoA synthetase-like"/>
    <property type="match status" value="2"/>
</dbReference>
<dbReference type="Pfam" id="PF00550">
    <property type="entry name" value="PP-binding"/>
    <property type="match status" value="2"/>
</dbReference>
<dbReference type="Pfam" id="PF00668">
    <property type="entry name" value="Condensation"/>
    <property type="match status" value="1"/>
</dbReference>
<dbReference type="Gene3D" id="3.30.559.10">
    <property type="entry name" value="Chloramphenicol acetyltransferase-like domain"/>
    <property type="match status" value="1"/>
</dbReference>
<dbReference type="Gene3D" id="3.30.559.30">
    <property type="entry name" value="Nonribosomal peptide synthetase, condensation domain"/>
    <property type="match status" value="1"/>
</dbReference>
<dbReference type="Gene3D" id="3.40.50.1820">
    <property type="entry name" value="alpha/beta hydrolase"/>
    <property type="match status" value="1"/>
</dbReference>
<dbReference type="InterPro" id="IPR009081">
    <property type="entry name" value="PP-bd_ACP"/>
</dbReference>
<dbReference type="InterPro" id="IPR040097">
    <property type="entry name" value="FAAL/FAAC"/>
</dbReference>